<dbReference type="Proteomes" id="UP001152795">
    <property type="component" value="Unassembled WGS sequence"/>
</dbReference>
<proteinExistence type="predicted"/>
<reference evidence="1" key="1">
    <citation type="submission" date="2020-04" db="EMBL/GenBank/DDBJ databases">
        <authorList>
            <person name="Alioto T."/>
            <person name="Alioto T."/>
            <person name="Gomez Garrido J."/>
        </authorList>
    </citation>
    <scope>NUCLEOTIDE SEQUENCE</scope>
    <source>
        <strain evidence="1">A484AB</strain>
    </source>
</reference>
<accession>A0A7D9EAK8</accession>
<organism evidence="1 2">
    <name type="scientific">Paramuricea clavata</name>
    <name type="common">Red gorgonian</name>
    <name type="synonym">Violescent sea-whip</name>
    <dbReference type="NCBI Taxonomy" id="317549"/>
    <lineage>
        <taxon>Eukaryota</taxon>
        <taxon>Metazoa</taxon>
        <taxon>Cnidaria</taxon>
        <taxon>Anthozoa</taxon>
        <taxon>Octocorallia</taxon>
        <taxon>Malacalcyonacea</taxon>
        <taxon>Plexauridae</taxon>
        <taxon>Paramuricea</taxon>
    </lineage>
</organism>
<name>A0A7D9EAK8_PARCT</name>
<dbReference type="EMBL" id="CACRXK020004736">
    <property type="protein sequence ID" value="CAB4003832.1"/>
    <property type="molecule type" value="Genomic_DNA"/>
</dbReference>
<evidence type="ECO:0000313" key="1">
    <source>
        <dbReference type="EMBL" id="CAB4003832.1"/>
    </source>
</evidence>
<comment type="caution">
    <text evidence="1">The sequence shown here is derived from an EMBL/GenBank/DDBJ whole genome shotgun (WGS) entry which is preliminary data.</text>
</comment>
<gene>
    <name evidence="1" type="ORF">PACLA_8A057430</name>
</gene>
<protein>
    <submittedName>
        <fullName evidence="1">Uncharacterized protein</fullName>
    </submittedName>
</protein>
<dbReference type="AlphaFoldDB" id="A0A7D9EAK8"/>
<sequence length="157" mass="18084">MYNWSARSPTECIEDPIVLCRELKNGLQSCYDKIVNAELAMLFQAFDLEEIVCGFSCFRFDHGKLVISVEDRTSWEKKGMAEFSIFFKQVCSLPQIRDHVKHNIASNLLAHSSQLVANRLKMTVKKMLWENLGGVAKEMFLTRDGECVDEFNRSQTH</sequence>
<keyword evidence="2" id="KW-1185">Reference proteome</keyword>
<evidence type="ECO:0000313" key="2">
    <source>
        <dbReference type="Proteomes" id="UP001152795"/>
    </source>
</evidence>